<accession>A0A4U6XPT2</accession>
<organism evidence="2 3">
    <name type="scientific">Colletotrichum tanaceti</name>
    <dbReference type="NCBI Taxonomy" id="1306861"/>
    <lineage>
        <taxon>Eukaryota</taxon>
        <taxon>Fungi</taxon>
        <taxon>Dikarya</taxon>
        <taxon>Ascomycota</taxon>
        <taxon>Pezizomycotina</taxon>
        <taxon>Sordariomycetes</taxon>
        <taxon>Hypocreomycetidae</taxon>
        <taxon>Glomerellales</taxon>
        <taxon>Glomerellaceae</taxon>
        <taxon>Colletotrichum</taxon>
        <taxon>Colletotrichum destructivum species complex</taxon>
    </lineage>
</organism>
<dbReference type="STRING" id="1306861.A0A4U6XPT2"/>
<proteinExistence type="predicted"/>
<gene>
    <name evidence="2" type="ORF">CTA1_9773</name>
</gene>
<name>A0A4U6XPT2_9PEZI</name>
<evidence type="ECO:0000259" key="1">
    <source>
        <dbReference type="Pfam" id="PF13383"/>
    </source>
</evidence>
<protein>
    <recommendedName>
        <fullName evidence="1">Methyltransferase domain-containing protein</fullName>
    </recommendedName>
</protein>
<dbReference type="OrthoDB" id="10006218at2759"/>
<dbReference type="InterPro" id="IPR026913">
    <property type="entry name" value="METTL24"/>
</dbReference>
<dbReference type="EMBL" id="PJEX01000034">
    <property type="protein sequence ID" value="TKW57815.1"/>
    <property type="molecule type" value="Genomic_DNA"/>
</dbReference>
<dbReference type="Proteomes" id="UP000310108">
    <property type="component" value="Unassembled WGS sequence"/>
</dbReference>
<comment type="caution">
    <text evidence="2">The sequence shown here is derived from an EMBL/GenBank/DDBJ whole genome shotgun (WGS) entry which is preliminary data.</text>
</comment>
<sequence length="335" mass="38026">MAANSKRIFQMLWLAAGLIFTIALLRSFGTPNQAKEWASSKVSSLIASDGGRVSMREFMATAEAAWAKTVQQRHDMIATDYGDASLMPIFPAQTVDDYLHHPYSIWDFAPASFSCPHEMERIGRMGDGGKWVCGMSRYVNYPKDRECVIYSFGVRDESSFENEMLSRTKCRVWAYDFSVVDFGQQLEPANRDRATFLQAGIAGKTDTTKSPPFYSISDLMDKNGHEYIDILKMDIEFAEFEAMDGLHRDFPLMAGELPIGQFMVEIHLRLGGDEMTSTSFLDWWERLESRGLRPTWTEPNLLSVTMNMNGKDPVYAEYTMVNVHDSKNILFGGRL</sequence>
<keyword evidence="3" id="KW-1185">Reference proteome</keyword>
<dbReference type="AlphaFoldDB" id="A0A4U6XPT2"/>
<dbReference type="PANTHER" id="PTHR32026:SF10">
    <property type="entry name" value="METHYLTRANSFERASE-LIKE PROTEIN 24-RELATED"/>
    <property type="match status" value="1"/>
</dbReference>
<dbReference type="InterPro" id="IPR025714">
    <property type="entry name" value="Methyltranfer_dom"/>
</dbReference>
<feature type="domain" description="Methyltransferase" evidence="1">
    <location>
        <begin position="112"/>
        <end position="285"/>
    </location>
</feature>
<evidence type="ECO:0000313" key="2">
    <source>
        <dbReference type="EMBL" id="TKW57815.1"/>
    </source>
</evidence>
<evidence type="ECO:0000313" key="3">
    <source>
        <dbReference type="Proteomes" id="UP000310108"/>
    </source>
</evidence>
<dbReference type="PANTHER" id="PTHR32026">
    <property type="entry name" value="METHYLTRANSFERASE-LIKE PROTEIN 24"/>
    <property type="match status" value="1"/>
</dbReference>
<reference evidence="2 3" key="1">
    <citation type="journal article" date="2019" name="PLoS ONE">
        <title>Comparative genome analysis indicates high evolutionary potential of pathogenicity genes in Colletotrichum tanaceti.</title>
        <authorList>
            <person name="Lelwala R.V."/>
            <person name="Korhonen P.K."/>
            <person name="Young N.D."/>
            <person name="Scott J.B."/>
            <person name="Ades P.A."/>
            <person name="Gasser R.B."/>
            <person name="Taylor P.W.J."/>
        </authorList>
    </citation>
    <scope>NUCLEOTIDE SEQUENCE [LARGE SCALE GENOMIC DNA]</scope>
    <source>
        <strain evidence="2">BRIP57314</strain>
    </source>
</reference>
<dbReference type="Pfam" id="PF13383">
    <property type="entry name" value="Methyltransf_22"/>
    <property type="match status" value="1"/>
</dbReference>